<dbReference type="InterPro" id="IPR027417">
    <property type="entry name" value="P-loop_NTPase"/>
</dbReference>
<dbReference type="Proteomes" id="UP001359485">
    <property type="component" value="Unassembled WGS sequence"/>
</dbReference>
<comment type="similarity">
    <text evidence="1">Belongs to the sulfotransferase 1 family.</text>
</comment>
<gene>
    <name evidence="4" type="ORF">RUM44_005791</name>
</gene>
<evidence type="ECO:0000256" key="2">
    <source>
        <dbReference type="ARBA" id="ARBA00022679"/>
    </source>
</evidence>
<feature type="domain" description="Sulfotransferase" evidence="3">
    <location>
        <begin position="102"/>
        <end position="369"/>
    </location>
</feature>
<protein>
    <recommendedName>
        <fullName evidence="3">Sulfotransferase domain-containing protein</fullName>
    </recommendedName>
</protein>
<name>A0ABR1AY56_POLSC</name>
<dbReference type="Pfam" id="PF00685">
    <property type="entry name" value="Sulfotransfer_1"/>
    <property type="match status" value="1"/>
</dbReference>
<reference evidence="4 5" key="1">
    <citation type="submission" date="2023-09" db="EMBL/GenBank/DDBJ databases">
        <title>Genomes of two closely related lineages of the louse Polyplax serrata with different host specificities.</title>
        <authorList>
            <person name="Martinu J."/>
            <person name="Tarabai H."/>
            <person name="Stefka J."/>
            <person name="Hypsa V."/>
        </authorList>
    </citation>
    <scope>NUCLEOTIDE SEQUENCE [LARGE SCALE GENOMIC DNA]</scope>
    <source>
        <strain evidence="4">98ZLc_SE</strain>
    </source>
</reference>
<sequence length="374" mass="43579">ICVQPSSSPVSDSSAGIQSLSVLSFASSRSQGPAIFRLHPSREDIKMSDLKGEPIGGECGELLKKYFINDFRFGYKRYRGVTMPVSFEPYMDKIENLIVREDDIWVMSYPKTGTTWTQEMVWCLANNLDFEGAKEFLPQRFPFLEHTCLFDYTQVLPRKPDLKFPAFAENSVDFINNLKSPRFIKTHLPWQLLPLTIRNGEKKPKIIYVCRNPKDTCISYYHHCILMEGYRGNFENFFKLFIGDSVTFSPFWSHIDGFWKIRNNPNVLFLRYEDMKQDLPSVIWKTAHFLEQDITQEDVDVLSDHLSFNSMKNNPAVNYEAVIEINRNFNLIPADGEFMRKGTGGEWKDKMSPEMIEKFNKWTDENLTKRGMEI</sequence>
<evidence type="ECO:0000313" key="4">
    <source>
        <dbReference type="EMBL" id="KAK6631265.1"/>
    </source>
</evidence>
<organism evidence="4 5">
    <name type="scientific">Polyplax serrata</name>
    <name type="common">Common mouse louse</name>
    <dbReference type="NCBI Taxonomy" id="468196"/>
    <lineage>
        <taxon>Eukaryota</taxon>
        <taxon>Metazoa</taxon>
        <taxon>Ecdysozoa</taxon>
        <taxon>Arthropoda</taxon>
        <taxon>Hexapoda</taxon>
        <taxon>Insecta</taxon>
        <taxon>Pterygota</taxon>
        <taxon>Neoptera</taxon>
        <taxon>Paraneoptera</taxon>
        <taxon>Psocodea</taxon>
        <taxon>Troctomorpha</taxon>
        <taxon>Phthiraptera</taxon>
        <taxon>Anoplura</taxon>
        <taxon>Polyplacidae</taxon>
        <taxon>Polyplax</taxon>
    </lineage>
</organism>
<keyword evidence="2" id="KW-0808">Transferase</keyword>
<dbReference type="SUPFAM" id="SSF52540">
    <property type="entry name" value="P-loop containing nucleoside triphosphate hydrolases"/>
    <property type="match status" value="1"/>
</dbReference>
<accession>A0ABR1AY56</accession>
<dbReference type="Gene3D" id="3.40.50.300">
    <property type="entry name" value="P-loop containing nucleotide triphosphate hydrolases"/>
    <property type="match status" value="1"/>
</dbReference>
<evidence type="ECO:0000313" key="5">
    <source>
        <dbReference type="Proteomes" id="UP001359485"/>
    </source>
</evidence>
<dbReference type="PANTHER" id="PTHR11783">
    <property type="entry name" value="SULFOTRANSFERASE SULT"/>
    <property type="match status" value="1"/>
</dbReference>
<feature type="non-terminal residue" evidence="4">
    <location>
        <position position="1"/>
    </location>
</feature>
<dbReference type="EMBL" id="JAWJWF010000006">
    <property type="protein sequence ID" value="KAK6631265.1"/>
    <property type="molecule type" value="Genomic_DNA"/>
</dbReference>
<proteinExistence type="inferred from homology"/>
<evidence type="ECO:0000256" key="1">
    <source>
        <dbReference type="ARBA" id="ARBA00005771"/>
    </source>
</evidence>
<comment type="caution">
    <text evidence="4">The sequence shown here is derived from an EMBL/GenBank/DDBJ whole genome shotgun (WGS) entry which is preliminary data.</text>
</comment>
<dbReference type="InterPro" id="IPR000863">
    <property type="entry name" value="Sulfotransferase_dom"/>
</dbReference>
<evidence type="ECO:0000259" key="3">
    <source>
        <dbReference type="Pfam" id="PF00685"/>
    </source>
</evidence>
<keyword evidence="5" id="KW-1185">Reference proteome</keyword>